<keyword evidence="3" id="KW-1185">Reference proteome</keyword>
<dbReference type="EMBL" id="CYRY02008813">
    <property type="protein sequence ID" value="VCW77446.1"/>
    <property type="molecule type" value="Genomic_DNA"/>
</dbReference>
<name>A0A9X9LN96_GULGU</name>
<feature type="region of interest" description="Disordered" evidence="1">
    <location>
        <begin position="63"/>
        <end position="83"/>
    </location>
</feature>
<reference evidence="2 3" key="1">
    <citation type="submission" date="2018-10" db="EMBL/GenBank/DDBJ databases">
        <authorList>
            <person name="Ekblom R."/>
            <person name="Jareborg N."/>
        </authorList>
    </citation>
    <scope>NUCLEOTIDE SEQUENCE [LARGE SCALE GENOMIC DNA]</scope>
    <source>
        <tissue evidence="2">Muscle</tissue>
    </source>
</reference>
<accession>A0A9X9LN96</accession>
<comment type="caution">
    <text evidence="2">The sequence shown here is derived from an EMBL/GenBank/DDBJ whole genome shotgun (WGS) entry which is preliminary data.</text>
</comment>
<evidence type="ECO:0000256" key="1">
    <source>
        <dbReference type="SAM" id="MobiDB-lite"/>
    </source>
</evidence>
<proteinExistence type="predicted"/>
<dbReference type="AlphaFoldDB" id="A0A9X9LN96"/>
<evidence type="ECO:0000313" key="2">
    <source>
        <dbReference type="EMBL" id="VCW77446.1"/>
    </source>
</evidence>
<gene>
    <name evidence="2" type="ORF">BN2614_LOCUS2</name>
</gene>
<evidence type="ECO:0000313" key="3">
    <source>
        <dbReference type="Proteomes" id="UP000269945"/>
    </source>
</evidence>
<dbReference type="Proteomes" id="UP000269945">
    <property type="component" value="Unassembled WGS sequence"/>
</dbReference>
<feature type="non-terminal residue" evidence="2">
    <location>
        <position position="1"/>
    </location>
</feature>
<organism evidence="2 3">
    <name type="scientific">Gulo gulo</name>
    <name type="common">Wolverine</name>
    <name type="synonym">Gluton</name>
    <dbReference type="NCBI Taxonomy" id="48420"/>
    <lineage>
        <taxon>Eukaryota</taxon>
        <taxon>Metazoa</taxon>
        <taxon>Chordata</taxon>
        <taxon>Craniata</taxon>
        <taxon>Vertebrata</taxon>
        <taxon>Euteleostomi</taxon>
        <taxon>Mammalia</taxon>
        <taxon>Eutheria</taxon>
        <taxon>Laurasiatheria</taxon>
        <taxon>Carnivora</taxon>
        <taxon>Caniformia</taxon>
        <taxon>Musteloidea</taxon>
        <taxon>Mustelidae</taxon>
        <taxon>Guloninae</taxon>
        <taxon>Gulo</taxon>
    </lineage>
</organism>
<sequence>MCGRPHLRQARQQLPAQFPGQAPQDLGLGPHLCLQALEVSRECRTDLSKSVCGERTGTDLGEPWSGRADSWGAERGAHPRSRGCREGTDLTVTLSLRRAGGGLCCFQNA</sequence>
<protein>
    <submittedName>
        <fullName evidence="2">Uncharacterized protein</fullName>
    </submittedName>
</protein>